<accession>A0A930PN31</accession>
<reference evidence="1" key="1">
    <citation type="submission" date="2020-04" db="EMBL/GenBank/DDBJ databases">
        <title>Deep metagenomics examines the oral microbiome during advanced dental caries in children, revealing novel taxa and co-occurrences with host molecules.</title>
        <authorList>
            <person name="Baker J.L."/>
            <person name="Morton J.T."/>
            <person name="Dinis M."/>
            <person name="Alvarez R."/>
            <person name="Tran N.C."/>
            <person name="Knight R."/>
            <person name="Edlund A."/>
        </authorList>
    </citation>
    <scope>NUCLEOTIDE SEQUENCE</scope>
    <source>
        <strain evidence="1">JCVI_29_bin.11</strain>
    </source>
</reference>
<protein>
    <submittedName>
        <fullName evidence="1">Uncharacterized protein</fullName>
    </submittedName>
</protein>
<dbReference type="AlphaFoldDB" id="A0A930PN31"/>
<sequence length="570" mass="62051">MAITSGFFDASSGDRRYTSRQFGELFTGIISDGIFHSVGKAFWPEARNTQVWLGSGRAWCRGTWLNSDGYYSIDVPANSHPNYSRYDAIVLRFDSSSSVRANTVEYVSGSAEATPRKPSLTDNSLVKQVPICYIFRPAGSTTVSQSQIDYVVGTEASPYITGPLKSIKIDDVVQSANAVIRDTNERLQRLVGDIENKASKLTTDVETIKKSYADWVKNAEAALGAAPNASTIIESKRQSDLALATAKNAKTAADAANSKVAAHETFFNNAKSTFTTTLTEVQKLKSDVATGVASIARMENRIQNAETAANKAEGFATRISAVERALEDVSPVGTARNFYTRPTGPRKFTNMAENDKNAMLRDIGSGTFKTLAIGDTFEVGALGYQFLVAAFDYFYGLNVLRHHVVLLPVYSVSGSGFTTAESCPGGYATDTALLGERYSAAWSALQGTFGSLNGGFPFQEEVSSAVNEQGFTTQSVRKVTRSLDMSESMVFGHPSWGTYSRFDAGQRDDILPLFQLYPEHRKCPSGKYWLRNFKAQNIVMGVDADGRPDGWLCNTTGVYRRPIFLLGGPA</sequence>
<organism evidence="1 2">
    <name type="scientific">Rothia mucilaginosa</name>
    <dbReference type="NCBI Taxonomy" id="43675"/>
    <lineage>
        <taxon>Bacteria</taxon>
        <taxon>Bacillati</taxon>
        <taxon>Actinomycetota</taxon>
        <taxon>Actinomycetes</taxon>
        <taxon>Micrococcales</taxon>
        <taxon>Micrococcaceae</taxon>
        <taxon>Rothia</taxon>
    </lineage>
</organism>
<dbReference type="Proteomes" id="UP000713964">
    <property type="component" value="Unassembled WGS sequence"/>
</dbReference>
<gene>
    <name evidence="1" type="ORF">HXO58_08160</name>
</gene>
<evidence type="ECO:0000313" key="1">
    <source>
        <dbReference type="EMBL" id="MBF1659792.1"/>
    </source>
</evidence>
<proteinExistence type="predicted"/>
<evidence type="ECO:0000313" key="2">
    <source>
        <dbReference type="Proteomes" id="UP000713964"/>
    </source>
</evidence>
<name>A0A930PN31_9MICC</name>
<dbReference type="EMBL" id="JABZXL010000026">
    <property type="protein sequence ID" value="MBF1659792.1"/>
    <property type="molecule type" value="Genomic_DNA"/>
</dbReference>
<comment type="caution">
    <text evidence="1">The sequence shown here is derived from an EMBL/GenBank/DDBJ whole genome shotgun (WGS) entry which is preliminary data.</text>
</comment>